<gene>
    <name evidence="1" type="ORF">MANES_07G130502v8</name>
</gene>
<keyword evidence="2" id="KW-1185">Reference proteome</keyword>
<dbReference type="EMBL" id="CM004393">
    <property type="protein sequence ID" value="KAG8651459.1"/>
    <property type="molecule type" value="Genomic_DNA"/>
</dbReference>
<sequence>MENEWYQMPFAVKDGCWRCSSSSKSSSSSSSSIFIHLDAKYFVLPLKFLSLFLS</sequence>
<proteinExistence type="predicted"/>
<evidence type="ECO:0000313" key="2">
    <source>
        <dbReference type="Proteomes" id="UP000091857"/>
    </source>
</evidence>
<comment type="caution">
    <text evidence="1">The sequence shown here is derived from an EMBL/GenBank/DDBJ whole genome shotgun (WGS) entry which is preliminary data.</text>
</comment>
<reference evidence="2" key="1">
    <citation type="journal article" date="2016" name="Nat. Biotechnol.">
        <title>Sequencing wild and cultivated cassava and related species reveals extensive interspecific hybridization and genetic diversity.</title>
        <authorList>
            <person name="Bredeson J.V."/>
            <person name="Lyons J.B."/>
            <person name="Prochnik S.E."/>
            <person name="Wu G.A."/>
            <person name="Ha C.M."/>
            <person name="Edsinger-Gonzales E."/>
            <person name="Grimwood J."/>
            <person name="Schmutz J."/>
            <person name="Rabbi I.Y."/>
            <person name="Egesi C."/>
            <person name="Nauluvula P."/>
            <person name="Lebot V."/>
            <person name="Ndunguru J."/>
            <person name="Mkamilo G."/>
            <person name="Bart R.S."/>
            <person name="Setter T.L."/>
            <person name="Gleadow R.M."/>
            <person name="Kulakow P."/>
            <person name="Ferguson M.E."/>
            <person name="Rounsley S."/>
            <person name="Rokhsar D.S."/>
        </authorList>
    </citation>
    <scope>NUCLEOTIDE SEQUENCE [LARGE SCALE GENOMIC DNA]</scope>
    <source>
        <strain evidence="2">cv. AM560-2</strain>
    </source>
</reference>
<name>A0ACB7HHK8_MANES</name>
<protein>
    <submittedName>
        <fullName evidence="1">Uncharacterized protein</fullName>
    </submittedName>
</protein>
<organism evidence="1 2">
    <name type="scientific">Manihot esculenta</name>
    <name type="common">Cassava</name>
    <name type="synonym">Jatropha manihot</name>
    <dbReference type="NCBI Taxonomy" id="3983"/>
    <lineage>
        <taxon>Eukaryota</taxon>
        <taxon>Viridiplantae</taxon>
        <taxon>Streptophyta</taxon>
        <taxon>Embryophyta</taxon>
        <taxon>Tracheophyta</taxon>
        <taxon>Spermatophyta</taxon>
        <taxon>Magnoliopsida</taxon>
        <taxon>eudicotyledons</taxon>
        <taxon>Gunneridae</taxon>
        <taxon>Pentapetalae</taxon>
        <taxon>rosids</taxon>
        <taxon>fabids</taxon>
        <taxon>Malpighiales</taxon>
        <taxon>Euphorbiaceae</taxon>
        <taxon>Crotonoideae</taxon>
        <taxon>Manihoteae</taxon>
        <taxon>Manihot</taxon>
    </lineage>
</organism>
<dbReference type="Proteomes" id="UP000091857">
    <property type="component" value="Chromosome 7"/>
</dbReference>
<accession>A0ACB7HHK8</accession>
<evidence type="ECO:0000313" key="1">
    <source>
        <dbReference type="EMBL" id="KAG8651459.1"/>
    </source>
</evidence>